<evidence type="ECO:0000313" key="2">
    <source>
        <dbReference type="Proteomes" id="UP001203410"/>
    </source>
</evidence>
<dbReference type="Pfam" id="PF09476">
    <property type="entry name" value="Pilus_CpaD"/>
    <property type="match status" value="1"/>
</dbReference>
<reference evidence="1 2" key="1">
    <citation type="submission" date="2022-05" db="EMBL/GenBank/DDBJ databases">
        <authorList>
            <person name="Jo J.-H."/>
            <person name="Im W.-T."/>
        </authorList>
    </citation>
    <scope>NUCLEOTIDE SEQUENCE [LARGE SCALE GENOMIC DNA]</scope>
    <source>
        <strain evidence="1 2">NSE70-1</strain>
    </source>
</reference>
<dbReference type="RefSeq" id="WP_249903235.1">
    <property type="nucleotide sequence ID" value="NZ_JAMGBA010000001.1"/>
</dbReference>
<comment type="caution">
    <text evidence="1">The sequence shown here is derived from an EMBL/GenBank/DDBJ whole genome shotgun (WGS) entry which is preliminary data.</text>
</comment>
<gene>
    <name evidence="1" type="ORF">LZ496_03710</name>
</gene>
<evidence type="ECO:0000313" key="1">
    <source>
        <dbReference type="EMBL" id="MCL6697889.1"/>
    </source>
</evidence>
<name>A0ABT0RSJ3_9SPHN</name>
<organism evidence="1 2">
    <name type="scientific">Sphingomonas caseinilyticus</name>
    <dbReference type="NCBI Taxonomy" id="2908205"/>
    <lineage>
        <taxon>Bacteria</taxon>
        <taxon>Pseudomonadati</taxon>
        <taxon>Pseudomonadota</taxon>
        <taxon>Alphaproteobacteria</taxon>
        <taxon>Sphingomonadales</taxon>
        <taxon>Sphingomonadaceae</taxon>
        <taxon>Sphingomonas</taxon>
    </lineage>
</organism>
<protein>
    <submittedName>
        <fullName evidence="1">CpaD family pilus assembly protein</fullName>
    </submittedName>
</protein>
<dbReference type="PROSITE" id="PS51257">
    <property type="entry name" value="PROKAR_LIPOPROTEIN"/>
    <property type="match status" value="1"/>
</dbReference>
<dbReference type="EMBL" id="JAMGBA010000001">
    <property type="protein sequence ID" value="MCL6697889.1"/>
    <property type="molecule type" value="Genomic_DNA"/>
</dbReference>
<sequence length="210" mass="21958">MARKSALIIVAAALSACQHVPYDQPDRGLESVNVPVVTRSDFALDVAAPDGSLPSSEAARLDAWFRSLQLGYGDTVHVDGAYSAAARDDVARVAGQYGLLLSNGAPVTQGTIPPGSVRVVVSRTRAEVPECPDWSVPASPNYNNRSMSNFGCAVNSNLAAMVANPEDLVHGREGNPYVDADAATRGVGVYYSTQPTGKGGLKDVNTKNGN</sequence>
<dbReference type="InterPro" id="IPR019027">
    <property type="entry name" value="Pilus_biogenesis_CpaD-related"/>
</dbReference>
<proteinExistence type="predicted"/>
<accession>A0ABT0RSJ3</accession>
<dbReference type="Proteomes" id="UP001203410">
    <property type="component" value="Unassembled WGS sequence"/>
</dbReference>
<keyword evidence="2" id="KW-1185">Reference proteome</keyword>